<dbReference type="GO" id="GO:0016887">
    <property type="term" value="F:ATP hydrolysis activity"/>
    <property type="evidence" value="ECO:0007669"/>
    <property type="project" value="InterPro"/>
</dbReference>
<proteinExistence type="predicted"/>
<evidence type="ECO:0000259" key="4">
    <source>
        <dbReference type="PROSITE" id="PS50893"/>
    </source>
</evidence>
<dbReference type="AlphaFoldDB" id="A0A1I6U757"/>
<organism evidence="5 6">
    <name type="scientific">Marininema halotolerans</name>
    <dbReference type="NCBI Taxonomy" id="1155944"/>
    <lineage>
        <taxon>Bacteria</taxon>
        <taxon>Bacillati</taxon>
        <taxon>Bacillota</taxon>
        <taxon>Bacilli</taxon>
        <taxon>Bacillales</taxon>
        <taxon>Thermoactinomycetaceae</taxon>
        <taxon>Marininema</taxon>
    </lineage>
</organism>
<dbReference type="SMART" id="SM00382">
    <property type="entry name" value="AAA"/>
    <property type="match status" value="1"/>
</dbReference>
<dbReference type="PROSITE" id="PS50893">
    <property type="entry name" value="ABC_TRANSPORTER_2"/>
    <property type="match status" value="1"/>
</dbReference>
<dbReference type="InterPro" id="IPR003593">
    <property type="entry name" value="AAA+_ATPase"/>
</dbReference>
<dbReference type="Pfam" id="PF00005">
    <property type="entry name" value="ABC_tran"/>
    <property type="match status" value="1"/>
</dbReference>
<sequence>MIWFGNVSKRYERGGRLAVDGLQLQVDPGEIVGFLGPNGAGKTTTIKMLTGIIPPDTGEIEVDHRSMIRSPLEAKRKIGYVPDQPESVMRITGREYLHFFADVYRVSPAEREDRLVQYLERYRMEDVIDELIQGYSRGMKQKIAVIASLLHDPAVWVLDEPMVGLDPHAAKVVKEEMKWRRDHGKTVFFSTHVLEVAERLCDRIAILQQGRLVAVGTMEELRRGSGVGIADEETLEQLFLELTE</sequence>
<name>A0A1I6U757_9BACL</name>
<protein>
    <submittedName>
        <fullName evidence="5">ABC-2 type transport system ATP-binding protein</fullName>
    </submittedName>
</protein>
<keyword evidence="3 5" id="KW-0067">ATP-binding</keyword>
<dbReference type="InterPro" id="IPR003439">
    <property type="entry name" value="ABC_transporter-like_ATP-bd"/>
</dbReference>
<evidence type="ECO:0000256" key="3">
    <source>
        <dbReference type="ARBA" id="ARBA00022840"/>
    </source>
</evidence>
<reference evidence="6" key="1">
    <citation type="submission" date="2016-10" db="EMBL/GenBank/DDBJ databases">
        <authorList>
            <person name="Varghese N."/>
            <person name="Submissions S."/>
        </authorList>
    </citation>
    <scope>NUCLEOTIDE SEQUENCE [LARGE SCALE GENOMIC DNA]</scope>
    <source>
        <strain evidence="6">DSM 45789</strain>
    </source>
</reference>
<keyword evidence="1" id="KW-0813">Transport</keyword>
<keyword evidence="2" id="KW-0547">Nucleotide-binding</keyword>
<dbReference type="RefSeq" id="WP_091839006.1">
    <property type="nucleotide sequence ID" value="NZ_FPAA01000014.1"/>
</dbReference>
<dbReference type="GO" id="GO:0005524">
    <property type="term" value="F:ATP binding"/>
    <property type="evidence" value="ECO:0007669"/>
    <property type="project" value="UniProtKB-KW"/>
</dbReference>
<dbReference type="SUPFAM" id="SSF52540">
    <property type="entry name" value="P-loop containing nucleoside triphosphate hydrolases"/>
    <property type="match status" value="1"/>
</dbReference>
<feature type="domain" description="ABC transporter" evidence="4">
    <location>
        <begin position="2"/>
        <end position="234"/>
    </location>
</feature>
<dbReference type="InterPro" id="IPR051782">
    <property type="entry name" value="ABC_Transporter_VariousFunc"/>
</dbReference>
<dbReference type="InterPro" id="IPR027417">
    <property type="entry name" value="P-loop_NTPase"/>
</dbReference>
<accession>A0A1I6U757</accession>
<dbReference type="Gene3D" id="3.40.50.300">
    <property type="entry name" value="P-loop containing nucleotide triphosphate hydrolases"/>
    <property type="match status" value="1"/>
</dbReference>
<evidence type="ECO:0000313" key="5">
    <source>
        <dbReference type="EMBL" id="SFS97264.1"/>
    </source>
</evidence>
<evidence type="ECO:0000313" key="6">
    <source>
        <dbReference type="Proteomes" id="UP000198660"/>
    </source>
</evidence>
<dbReference type="EMBL" id="FPAA01000014">
    <property type="protein sequence ID" value="SFS97264.1"/>
    <property type="molecule type" value="Genomic_DNA"/>
</dbReference>
<dbReference type="OrthoDB" id="9804819at2"/>
<dbReference type="PANTHER" id="PTHR42939">
    <property type="entry name" value="ABC TRANSPORTER ATP-BINDING PROTEIN ALBC-RELATED"/>
    <property type="match status" value="1"/>
</dbReference>
<dbReference type="Proteomes" id="UP000198660">
    <property type="component" value="Unassembled WGS sequence"/>
</dbReference>
<evidence type="ECO:0000256" key="1">
    <source>
        <dbReference type="ARBA" id="ARBA00022448"/>
    </source>
</evidence>
<evidence type="ECO:0000256" key="2">
    <source>
        <dbReference type="ARBA" id="ARBA00022741"/>
    </source>
</evidence>
<dbReference type="PANTHER" id="PTHR42939:SF1">
    <property type="entry name" value="ABC TRANSPORTER ATP-BINDING PROTEIN ALBC-RELATED"/>
    <property type="match status" value="1"/>
</dbReference>
<gene>
    <name evidence="5" type="ORF">SAMN05444972_11420</name>
</gene>
<dbReference type="CDD" id="cd03230">
    <property type="entry name" value="ABC_DR_subfamily_A"/>
    <property type="match status" value="1"/>
</dbReference>
<keyword evidence="6" id="KW-1185">Reference proteome</keyword>